<dbReference type="EMBL" id="BARS01023353">
    <property type="protein sequence ID" value="GAG10562.1"/>
    <property type="molecule type" value="Genomic_DNA"/>
</dbReference>
<reference evidence="2" key="1">
    <citation type="journal article" date="2014" name="Front. Microbiol.">
        <title>High frequency of phylogenetically diverse reductive dehalogenase-homologous genes in deep subseafloor sedimentary metagenomes.</title>
        <authorList>
            <person name="Kawai M."/>
            <person name="Futagami T."/>
            <person name="Toyoda A."/>
            <person name="Takaki Y."/>
            <person name="Nishi S."/>
            <person name="Hori S."/>
            <person name="Arai W."/>
            <person name="Tsubouchi T."/>
            <person name="Morono Y."/>
            <person name="Uchiyama I."/>
            <person name="Ito T."/>
            <person name="Fujiyama A."/>
            <person name="Inagaki F."/>
            <person name="Takami H."/>
        </authorList>
    </citation>
    <scope>NUCLEOTIDE SEQUENCE</scope>
    <source>
        <strain evidence="2">Expedition CK06-06</strain>
    </source>
</reference>
<comment type="caution">
    <text evidence="2">The sequence shown here is derived from an EMBL/GenBank/DDBJ whole genome shotgun (WGS) entry which is preliminary data.</text>
</comment>
<proteinExistence type="predicted"/>
<evidence type="ECO:0000313" key="2">
    <source>
        <dbReference type="EMBL" id="GAG10562.1"/>
    </source>
</evidence>
<feature type="domain" description="Cyclic nucleotide-binding" evidence="1">
    <location>
        <begin position="19"/>
        <end position="65"/>
    </location>
</feature>
<dbReference type="AlphaFoldDB" id="X0VH97"/>
<protein>
    <recommendedName>
        <fullName evidence="1">Cyclic nucleotide-binding domain-containing protein</fullName>
    </recommendedName>
</protein>
<dbReference type="SUPFAM" id="SSF51206">
    <property type="entry name" value="cAMP-binding domain-like"/>
    <property type="match status" value="1"/>
</dbReference>
<dbReference type="InterPro" id="IPR014710">
    <property type="entry name" value="RmlC-like_jellyroll"/>
</dbReference>
<gene>
    <name evidence="2" type="ORF">S01H1_37190</name>
</gene>
<dbReference type="InterPro" id="IPR018490">
    <property type="entry name" value="cNMP-bd_dom_sf"/>
</dbReference>
<evidence type="ECO:0000259" key="1">
    <source>
        <dbReference type="PROSITE" id="PS50042"/>
    </source>
</evidence>
<name>X0VH97_9ZZZZ</name>
<dbReference type="Gene3D" id="2.60.120.10">
    <property type="entry name" value="Jelly Rolls"/>
    <property type="match status" value="1"/>
</dbReference>
<accession>X0VH97</accession>
<feature type="non-terminal residue" evidence="2">
    <location>
        <position position="65"/>
    </location>
</feature>
<dbReference type="PROSITE" id="PS50042">
    <property type="entry name" value="CNMP_BINDING_3"/>
    <property type="match status" value="1"/>
</dbReference>
<sequence length="65" mass="6974">MSVDHRNADVKDVLAQVPLFSSLNRKALGKLAKLCVPKKFAAGELVIEEGKSGLGLFVITHGKVE</sequence>
<dbReference type="InterPro" id="IPR000595">
    <property type="entry name" value="cNMP-bd_dom"/>
</dbReference>
<organism evidence="2">
    <name type="scientific">marine sediment metagenome</name>
    <dbReference type="NCBI Taxonomy" id="412755"/>
    <lineage>
        <taxon>unclassified sequences</taxon>
        <taxon>metagenomes</taxon>
        <taxon>ecological metagenomes</taxon>
    </lineage>
</organism>